<keyword evidence="10" id="KW-0676">Redox-active center</keyword>
<comment type="catalytic activity">
    <reaction evidence="11">
        <text>N(6)-[(R)-dihydrolipoyl]-L-lysyl-[protein] + NAD(+) = N(6)-[(R)-lipoyl]-L-lysyl-[protein] + NADH + H(+)</text>
        <dbReference type="Rhea" id="RHEA:15045"/>
        <dbReference type="Rhea" id="RHEA-COMP:10474"/>
        <dbReference type="Rhea" id="RHEA-COMP:10475"/>
        <dbReference type="ChEBI" id="CHEBI:15378"/>
        <dbReference type="ChEBI" id="CHEBI:57540"/>
        <dbReference type="ChEBI" id="CHEBI:57945"/>
        <dbReference type="ChEBI" id="CHEBI:83099"/>
        <dbReference type="ChEBI" id="CHEBI:83100"/>
        <dbReference type="EC" id="1.8.1.4"/>
    </reaction>
</comment>
<keyword evidence="4" id="KW-0285">Flavoprotein</keyword>
<dbReference type="InterPro" id="IPR003016">
    <property type="entry name" value="2-oxoA_DH_lipoyl-BS"/>
</dbReference>
<dbReference type="FunFam" id="3.30.390.30:FF:000001">
    <property type="entry name" value="Dihydrolipoyl dehydrogenase"/>
    <property type="match status" value="1"/>
</dbReference>
<keyword evidence="5" id="KW-0450">Lipoyl</keyword>
<dbReference type="GO" id="GO:0004148">
    <property type="term" value="F:dihydrolipoyl dehydrogenase (NADH) activity"/>
    <property type="evidence" value="ECO:0007669"/>
    <property type="project" value="UniProtKB-EC"/>
</dbReference>
<evidence type="ECO:0000256" key="5">
    <source>
        <dbReference type="ARBA" id="ARBA00022823"/>
    </source>
</evidence>
<dbReference type="InterPro" id="IPR006258">
    <property type="entry name" value="Lipoamide_DH"/>
</dbReference>
<dbReference type="PIRSF" id="PIRSF000350">
    <property type="entry name" value="Mercury_reductase_MerA"/>
    <property type="match status" value="1"/>
</dbReference>
<dbReference type="SUPFAM" id="SSF51905">
    <property type="entry name" value="FAD/NAD(P)-binding domain"/>
    <property type="match status" value="1"/>
</dbReference>
<dbReference type="Gene3D" id="2.40.50.100">
    <property type="match status" value="1"/>
</dbReference>
<evidence type="ECO:0000256" key="2">
    <source>
        <dbReference type="ARBA" id="ARBA00007532"/>
    </source>
</evidence>
<feature type="domain" description="Lipoyl-binding" evidence="12">
    <location>
        <begin position="1"/>
        <end position="67"/>
    </location>
</feature>
<evidence type="ECO:0000256" key="7">
    <source>
        <dbReference type="ARBA" id="ARBA00023002"/>
    </source>
</evidence>
<comment type="similarity">
    <text evidence="2">Belongs to the class-I pyridine nucleotide-disulfide oxidoreductase family.</text>
</comment>
<dbReference type="InterPro" id="IPR023753">
    <property type="entry name" value="FAD/NAD-binding_dom"/>
</dbReference>
<dbReference type="CDD" id="cd06849">
    <property type="entry name" value="lipoyl_domain"/>
    <property type="match status" value="1"/>
</dbReference>
<evidence type="ECO:0000256" key="4">
    <source>
        <dbReference type="ARBA" id="ARBA00022630"/>
    </source>
</evidence>
<dbReference type="SUPFAM" id="SSF55424">
    <property type="entry name" value="FAD/NAD-linked reductases, dimerisation (C-terminal) domain"/>
    <property type="match status" value="1"/>
</dbReference>
<dbReference type="Gene3D" id="3.30.390.30">
    <property type="match status" value="1"/>
</dbReference>
<dbReference type="EC" id="1.8.1.4" evidence="3"/>
<dbReference type="GO" id="GO:0050660">
    <property type="term" value="F:flavin adenine dinucleotide binding"/>
    <property type="evidence" value="ECO:0007669"/>
    <property type="project" value="InterPro"/>
</dbReference>
<dbReference type="InterPro" id="IPR050151">
    <property type="entry name" value="Class-I_Pyr_Nuc-Dis_Oxidored"/>
</dbReference>
<name>A0A381PKV4_9ZZZZ</name>
<keyword evidence="6" id="KW-0274">FAD</keyword>
<dbReference type="EMBL" id="UINC01000991">
    <property type="protein sequence ID" value="SUZ66689.1"/>
    <property type="molecule type" value="Genomic_DNA"/>
</dbReference>
<evidence type="ECO:0000256" key="9">
    <source>
        <dbReference type="ARBA" id="ARBA00023157"/>
    </source>
</evidence>
<comment type="cofactor">
    <cofactor evidence="1">
        <name>FAD</name>
        <dbReference type="ChEBI" id="CHEBI:57692"/>
    </cofactor>
</comment>
<dbReference type="Gene3D" id="3.50.50.60">
    <property type="entry name" value="FAD/NAD(P)-binding domain"/>
    <property type="match status" value="2"/>
</dbReference>
<dbReference type="PROSITE" id="PS00189">
    <property type="entry name" value="LIPOYL"/>
    <property type="match status" value="1"/>
</dbReference>
<proteinExistence type="inferred from homology"/>
<dbReference type="InterPro" id="IPR004099">
    <property type="entry name" value="Pyr_nucl-diS_OxRdtase_dimer"/>
</dbReference>
<evidence type="ECO:0000259" key="12">
    <source>
        <dbReference type="PROSITE" id="PS50968"/>
    </source>
</evidence>
<gene>
    <name evidence="13" type="ORF">METZ01_LOCUS19543</name>
</gene>
<dbReference type="InterPro" id="IPR001100">
    <property type="entry name" value="Pyr_nuc-diS_OxRdtase"/>
</dbReference>
<keyword evidence="9" id="KW-1015">Disulfide bond</keyword>
<dbReference type="PRINTS" id="PR00411">
    <property type="entry name" value="PNDRDTASEI"/>
</dbReference>
<dbReference type="InterPro" id="IPR016156">
    <property type="entry name" value="FAD/NAD-linked_Rdtase_dimer_sf"/>
</dbReference>
<dbReference type="PROSITE" id="PS00076">
    <property type="entry name" value="PYRIDINE_REDOX_1"/>
    <property type="match status" value="1"/>
</dbReference>
<dbReference type="Pfam" id="PF00364">
    <property type="entry name" value="Biotin_lipoyl"/>
    <property type="match status" value="1"/>
</dbReference>
<dbReference type="NCBIfam" id="TIGR01350">
    <property type="entry name" value="lipoamide_DH"/>
    <property type="match status" value="1"/>
</dbReference>
<evidence type="ECO:0000256" key="3">
    <source>
        <dbReference type="ARBA" id="ARBA00012608"/>
    </source>
</evidence>
<evidence type="ECO:0000256" key="6">
    <source>
        <dbReference type="ARBA" id="ARBA00022827"/>
    </source>
</evidence>
<keyword evidence="8" id="KW-0520">NAD</keyword>
<evidence type="ECO:0000256" key="11">
    <source>
        <dbReference type="ARBA" id="ARBA00049187"/>
    </source>
</evidence>
<dbReference type="Pfam" id="PF02852">
    <property type="entry name" value="Pyr_redox_dim"/>
    <property type="match status" value="1"/>
</dbReference>
<keyword evidence="7" id="KW-0560">Oxidoreductase</keyword>
<evidence type="ECO:0000256" key="1">
    <source>
        <dbReference type="ARBA" id="ARBA00001974"/>
    </source>
</evidence>
<protein>
    <recommendedName>
        <fullName evidence="3">dihydrolipoyl dehydrogenase</fullName>
        <ecNumber evidence="3">1.8.1.4</ecNumber>
    </recommendedName>
</protein>
<accession>A0A381PKV4</accession>
<evidence type="ECO:0000256" key="8">
    <source>
        <dbReference type="ARBA" id="ARBA00023027"/>
    </source>
</evidence>
<organism evidence="13">
    <name type="scientific">marine metagenome</name>
    <dbReference type="NCBI Taxonomy" id="408172"/>
    <lineage>
        <taxon>unclassified sequences</taxon>
        <taxon>metagenomes</taxon>
        <taxon>ecological metagenomes</taxon>
    </lineage>
</organism>
<reference evidence="13" key="1">
    <citation type="submission" date="2018-05" db="EMBL/GenBank/DDBJ databases">
        <authorList>
            <person name="Lanie J.A."/>
            <person name="Ng W.-L."/>
            <person name="Kazmierczak K.M."/>
            <person name="Andrzejewski T.M."/>
            <person name="Davidsen T.M."/>
            <person name="Wayne K.J."/>
            <person name="Tettelin H."/>
            <person name="Glass J.I."/>
            <person name="Rusch D."/>
            <person name="Podicherti R."/>
            <person name="Tsui H.-C.T."/>
            <person name="Winkler M.E."/>
        </authorList>
    </citation>
    <scope>NUCLEOTIDE SEQUENCE</scope>
</reference>
<dbReference type="InterPro" id="IPR000089">
    <property type="entry name" value="Biotin_lipoyl"/>
</dbReference>
<dbReference type="GO" id="GO:0006103">
    <property type="term" value="P:2-oxoglutarate metabolic process"/>
    <property type="evidence" value="ECO:0007669"/>
    <property type="project" value="TreeGrafter"/>
</dbReference>
<dbReference type="SUPFAM" id="SSF51230">
    <property type="entry name" value="Single hybrid motif"/>
    <property type="match status" value="1"/>
</dbReference>
<dbReference type="InterPro" id="IPR036188">
    <property type="entry name" value="FAD/NAD-bd_sf"/>
</dbReference>
<dbReference type="PRINTS" id="PR00368">
    <property type="entry name" value="FADPNR"/>
</dbReference>
<dbReference type="InterPro" id="IPR011053">
    <property type="entry name" value="Single_hybrid_motif"/>
</dbReference>
<dbReference type="InterPro" id="IPR012999">
    <property type="entry name" value="Pyr_OxRdtase_I_AS"/>
</dbReference>
<sequence length="553" mass="58766">MGDFETVEIVEVHTEAGQSINIDDPLITLETEKAAMDVPCTVNGILESISVSLGDQISEGDVIASVKVDMSSDEDESSGQSQSIKNDQNQTGLVVIGAGPGGYTAAFRASDLGLDVTLIEKHTNLGGVCLNVGCIPSKTLLHAAKIINDSKEAKTLGLNFGEPEIELEKMKDWKNQVISGLTQGLQGLSKKRNINVIQGIASFTSANTVKITNGKDEQALSFEQCIIAVGSNPARLPFLPDDPRIIDSTDALELSIIPNKMLIIGGGIIGLEMATIYASLGSSVSIVELTETLMPGTDRDLVKPLEKHLKKQCDHIYKSVEVSSATSTKKGIEISFKGKSAPESAVYDSVLVAVGRLPNIGSIDPEEAGIQLDQNGFVQVDRQMRTNVPNIFAIGDIVGEPMLAHKASHEARVAAEVVSGMKTAMDSRCIPSVAYTDPEVAWVGLTEEDCIAQEIDYGKGVFPWAASGRSLSIARSEGLTKLLFDSTTKRILGGGIVGTNAGELIAEITLAIEMDCDASDIALTMHPHPTLSETLALAAEAFEGTITDLYIKK</sequence>
<dbReference type="PROSITE" id="PS50968">
    <property type="entry name" value="BIOTINYL_LIPOYL"/>
    <property type="match status" value="1"/>
</dbReference>
<evidence type="ECO:0000256" key="10">
    <source>
        <dbReference type="ARBA" id="ARBA00023284"/>
    </source>
</evidence>
<evidence type="ECO:0000313" key="13">
    <source>
        <dbReference type="EMBL" id="SUZ66689.1"/>
    </source>
</evidence>
<dbReference type="PANTHER" id="PTHR22912:SF160">
    <property type="entry name" value="DIHYDROLIPOYL DEHYDROGENASE"/>
    <property type="match status" value="1"/>
</dbReference>
<dbReference type="PANTHER" id="PTHR22912">
    <property type="entry name" value="DISULFIDE OXIDOREDUCTASE"/>
    <property type="match status" value="1"/>
</dbReference>
<dbReference type="AlphaFoldDB" id="A0A381PKV4"/>
<dbReference type="Pfam" id="PF07992">
    <property type="entry name" value="Pyr_redox_2"/>
    <property type="match status" value="1"/>
</dbReference>